<name>D8UD84_VOLCA</name>
<dbReference type="InParanoid" id="D8UD84"/>
<reference evidence="3 4" key="1">
    <citation type="journal article" date="2010" name="Science">
        <title>Genomic analysis of organismal complexity in the multicellular green alga Volvox carteri.</title>
        <authorList>
            <person name="Prochnik S.E."/>
            <person name="Umen J."/>
            <person name="Nedelcu A.M."/>
            <person name="Hallmann A."/>
            <person name="Miller S.M."/>
            <person name="Nishii I."/>
            <person name="Ferris P."/>
            <person name="Kuo A."/>
            <person name="Mitros T."/>
            <person name="Fritz-Laylin L.K."/>
            <person name="Hellsten U."/>
            <person name="Chapman J."/>
            <person name="Simakov O."/>
            <person name="Rensing S.A."/>
            <person name="Terry A."/>
            <person name="Pangilinan J."/>
            <person name="Kapitonov V."/>
            <person name="Jurka J."/>
            <person name="Salamov A."/>
            <person name="Shapiro H."/>
            <person name="Schmutz J."/>
            <person name="Grimwood J."/>
            <person name="Lindquist E."/>
            <person name="Lucas S."/>
            <person name="Grigoriev I.V."/>
            <person name="Schmitt R."/>
            <person name="Kirk D."/>
            <person name="Rokhsar D.S."/>
        </authorList>
    </citation>
    <scope>NUCLEOTIDE SEQUENCE [LARGE SCALE GENOMIC DNA]</scope>
    <source>
        <strain evidence="4">f. Nagariensis / Eve</strain>
    </source>
</reference>
<evidence type="ECO:0008006" key="5">
    <source>
        <dbReference type="Google" id="ProtNLM"/>
    </source>
</evidence>
<dbReference type="Gene3D" id="3.80.10.10">
    <property type="entry name" value="Ribonuclease Inhibitor"/>
    <property type="match status" value="1"/>
</dbReference>
<dbReference type="EMBL" id="GL378383">
    <property type="protein sequence ID" value="EFJ42388.1"/>
    <property type="molecule type" value="Genomic_DNA"/>
</dbReference>
<evidence type="ECO:0000313" key="3">
    <source>
        <dbReference type="EMBL" id="EFJ42388.1"/>
    </source>
</evidence>
<keyword evidence="4" id="KW-1185">Reference proteome</keyword>
<evidence type="ECO:0000256" key="2">
    <source>
        <dbReference type="SAM" id="MobiDB-lite"/>
    </source>
</evidence>
<gene>
    <name evidence="3" type="ORF">VOLCADRAFT_97634</name>
</gene>
<dbReference type="SUPFAM" id="SSF52047">
    <property type="entry name" value="RNI-like"/>
    <property type="match status" value="1"/>
</dbReference>
<dbReference type="PANTHER" id="PTHR16134:SF119">
    <property type="entry name" value="AT02038P-RELATED"/>
    <property type="match status" value="1"/>
</dbReference>
<dbReference type="AlphaFoldDB" id="D8UD84"/>
<dbReference type="PANTHER" id="PTHR16134">
    <property type="entry name" value="F-BOX/TPR REPEAT PROTEIN POF3"/>
    <property type="match status" value="1"/>
</dbReference>
<feature type="compositionally biased region" description="Acidic residues" evidence="2">
    <location>
        <begin position="423"/>
        <end position="442"/>
    </location>
</feature>
<sequence length="799" mass="85896">MNQNVVFELFDLPHDYLEALVLHHLPETSLGPVRATCRQLKVLADRRLPRLTIQFNTILRHSFWRTSPLPNVTTLILEMQGSTSAPGATGAPDTAAIPTAPLLQPAPIPAAQPFHQPFPQRLQHPVAATASVGTAPPPPPLPQPLPTLLPPVTFAGLRRHLPGLRHLTLRNVHFPESPGTAAAAGDAGGRSAATAAVADYPLDLSGLESLSLEGVWEARRKGTAPRSWRMQHANPFPSGLGPSLARASSSLTSLSLSHVTFGGSSSDVLRRLTGLVELNITSCVNAGSDFVTVLAQLTRLTHLAYVDVYNRNRVVHQLAALSSLTRLRSANFSRYDLGRAEVLAWAAWGPSLTRLVMSSKWQAALHAVPLLLPSLTSLEHLDLSHHCLDRHMWRIISGRMPRLAYARFSWVNLAAVDANSDGSSDDEEVESVEEDSGEEEGEGGGGGQGVDEGAAAVAGGELAPLETLRVLRLDGPWEGDECSINLLALLPQLEELRILDDPAALAAIAEDDPGVYDRLGCWTIAGSKLLKGGGQLDSDDAIDGGAESLRLLSIPLSWLQHVLVGAAFPNLRTLKVHAVQPGEGDSARALQRAHSPPALLAEAQLRTSWRALARPGGGGSAAAAAAVWAPNLTELEVPRDLDAVALAPLCHGVRHLRISQSYGDGLLTLMEVAVGPDRPLPRLQEVTLAGSLRSGIMEAEVYLRALLQVLAERGVRRVHVTLAVAITVAGERRARSRRFMKVAVSWRGVALRIAQWHLIWTVTGWSRIFSLEDSLTRWDGQNLYYCSSVPCAPVCAVLF</sequence>
<protein>
    <recommendedName>
        <fullName evidence="5">F-box domain-containing protein</fullName>
    </recommendedName>
</protein>
<dbReference type="GO" id="GO:0005930">
    <property type="term" value="C:axoneme"/>
    <property type="evidence" value="ECO:0007669"/>
    <property type="project" value="UniProtKB-SubCell"/>
</dbReference>
<dbReference type="InterPro" id="IPR032675">
    <property type="entry name" value="LRR_dom_sf"/>
</dbReference>
<accession>D8UD84</accession>
<feature type="region of interest" description="Disordered" evidence="2">
    <location>
        <begin position="418"/>
        <end position="453"/>
    </location>
</feature>
<dbReference type="GeneID" id="9619953"/>
<dbReference type="KEGG" id="vcn:VOLCADRAFT_97634"/>
<proteinExistence type="predicted"/>
<organism evidence="4">
    <name type="scientific">Volvox carteri f. nagariensis</name>
    <dbReference type="NCBI Taxonomy" id="3068"/>
    <lineage>
        <taxon>Eukaryota</taxon>
        <taxon>Viridiplantae</taxon>
        <taxon>Chlorophyta</taxon>
        <taxon>core chlorophytes</taxon>
        <taxon>Chlorophyceae</taxon>
        <taxon>CS clade</taxon>
        <taxon>Chlamydomonadales</taxon>
        <taxon>Volvocaceae</taxon>
        <taxon>Volvox</taxon>
    </lineage>
</organism>
<evidence type="ECO:0000313" key="4">
    <source>
        <dbReference type="Proteomes" id="UP000001058"/>
    </source>
</evidence>
<comment type="subcellular location">
    <subcellularLocation>
        <location evidence="1">Cytoplasm</location>
        <location evidence="1">Cytoskeleton</location>
        <location evidence="1">Cilium axoneme</location>
    </subcellularLocation>
</comment>
<evidence type="ECO:0000256" key="1">
    <source>
        <dbReference type="ARBA" id="ARBA00004430"/>
    </source>
</evidence>
<dbReference type="OrthoDB" id="549013at2759"/>
<dbReference type="Proteomes" id="UP000001058">
    <property type="component" value="Unassembled WGS sequence"/>
</dbReference>
<dbReference type="RefSeq" id="XP_002956621.1">
    <property type="nucleotide sequence ID" value="XM_002956575.1"/>
</dbReference>